<dbReference type="VEuPathDB" id="FungiDB:ASPWEDRAFT_105592"/>
<dbReference type="PANTHER" id="PTHR47356:SF2">
    <property type="entry name" value="FAD-BINDING DOMAIN-CONTAINING PROTEIN-RELATED"/>
    <property type="match status" value="1"/>
</dbReference>
<gene>
    <name evidence="7" type="ORF">ASPWEDRAFT_105592</name>
</gene>
<keyword evidence="8" id="KW-1185">Reference proteome</keyword>
<feature type="domain" description="FAD-binding" evidence="6">
    <location>
        <begin position="6"/>
        <end position="374"/>
    </location>
</feature>
<dbReference type="OrthoDB" id="10029326at2759"/>
<evidence type="ECO:0000256" key="1">
    <source>
        <dbReference type="ARBA" id="ARBA00007992"/>
    </source>
</evidence>
<keyword evidence="2" id="KW-0285">Flavoprotein</keyword>
<evidence type="ECO:0000313" key="7">
    <source>
        <dbReference type="EMBL" id="OJJ38077.1"/>
    </source>
</evidence>
<keyword evidence="5" id="KW-0472">Membrane</keyword>
<dbReference type="GO" id="GO:0071949">
    <property type="term" value="F:FAD binding"/>
    <property type="evidence" value="ECO:0007669"/>
    <property type="project" value="InterPro"/>
</dbReference>
<dbReference type="InterPro" id="IPR036188">
    <property type="entry name" value="FAD/NAD-bd_sf"/>
</dbReference>
<dbReference type="GO" id="GO:0004497">
    <property type="term" value="F:monooxygenase activity"/>
    <property type="evidence" value="ECO:0007669"/>
    <property type="project" value="InterPro"/>
</dbReference>
<dbReference type="PRINTS" id="PR00420">
    <property type="entry name" value="RNGMNOXGNASE"/>
</dbReference>
<keyword evidence="5" id="KW-0812">Transmembrane</keyword>
<reference evidence="8" key="1">
    <citation type="journal article" date="2017" name="Genome Biol.">
        <title>Comparative genomics reveals high biological diversity and specific adaptations in the industrially and medically important fungal genus Aspergillus.</title>
        <authorList>
            <person name="de Vries R.P."/>
            <person name="Riley R."/>
            <person name="Wiebenga A."/>
            <person name="Aguilar-Osorio G."/>
            <person name="Amillis S."/>
            <person name="Uchima C.A."/>
            <person name="Anderluh G."/>
            <person name="Asadollahi M."/>
            <person name="Askin M."/>
            <person name="Barry K."/>
            <person name="Battaglia E."/>
            <person name="Bayram O."/>
            <person name="Benocci T."/>
            <person name="Braus-Stromeyer S.A."/>
            <person name="Caldana C."/>
            <person name="Canovas D."/>
            <person name="Cerqueira G.C."/>
            <person name="Chen F."/>
            <person name="Chen W."/>
            <person name="Choi C."/>
            <person name="Clum A."/>
            <person name="Dos Santos R.A."/>
            <person name="Damasio A.R."/>
            <person name="Diallinas G."/>
            <person name="Emri T."/>
            <person name="Fekete E."/>
            <person name="Flipphi M."/>
            <person name="Freyberg S."/>
            <person name="Gallo A."/>
            <person name="Gournas C."/>
            <person name="Habgood R."/>
            <person name="Hainaut M."/>
            <person name="Harispe M.L."/>
            <person name="Henrissat B."/>
            <person name="Hilden K.S."/>
            <person name="Hope R."/>
            <person name="Hossain A."/>
            <person name="Karabika E."/>
            <person name="Karaffa L."/>
            <person name="Karanyi Z."/>
            <person name="Krasevec N."/>
            <person name="Kuo A."/>
            <person name="Kusch H."/>
            <person name="LaButti K."/>
            <person name="Lagendijk E.L."/>
            <person name="Lapidus A."/>
            <person name="Levasseur A."/>
            <person name="Lindquist E."/>
            <person name="Lipzen A."/>
            <person name="Logrieco A.F."/>
            <person name="MacCabe A."/>
            <person name="Maekelae M.R."/>
            <person name="Malavazi I."/>
            <person name="Melin P."/>
            <person name="Meyer V."/>
            <person name="Mielnichuk N."/>
            <person name="Miskei M."/>
            <person name="Molnar A.P."/>
            <person name="Mule G."/>
            <person name="Ngan C.Y."/>
            <person name="Orejas M."/>
            <person name="Orosz E."/>
            <person name="Ouedraogo J.P."/>
            <person name="Overkamp K.M."/>
            <person name="Park H.-S."/>
            <person name="Perrone G."/>
            <person name="Piumi F."/>
            <person name="Punt P.J."/>
            <person name="Ram A.F."/>
            <person name="Ramon A."/>
            <person name="Rauscher S."/>
            <person name="Record E."/>
            <person name="Riano-Pachon D.M."/>
            <person name="Robert V."/>
            <person name="Roehrig J."/>
            <person name="Ruller R."/>
            <person name="Salamov A."/>
            <person name="Salih N.S."/>
            <person name="Samson R.A."/>
            <person name="Sandor E."/>
            <person name="Sanguinetti M."/>
            <person name="Schuetze T."/>
            <person name="Sepcic K."/>
            <person name="Shelest E."/>
            <person name="Sherlock G."/>
            <person name="Sophianopoulou V."/>
            <person name="Squina F.M."/>
            <person name="Sun H."/>
            <person name="Susca A."/>
            <person name="Todd R.B."/>
            <person name="Tsang A."/>
            <person name="Unkles S.E."/>
            <person name="van de Wiele N."/>
            <person name="van Rossen-Uffink D."/>
            <person name="Oliveira J.V."/>
            <person name="Vesth T.C."/>
            <person name="Visser J."/>
            <person name="Yu J.-H."/>
            <person name="Zhou M."/>
            <person name="Andersen M.R."/>
            <person name="Archer D.B."/>
            <person name="Baker S.E."/>
            <person name="Benoit I."/>
            <person name="Brakhage A.A."/>
            <person name="Braus G.H."/>
            <person name="Fischer R."/>
            <person name="Frisvad J.C."/>
            <person name="Goldman G.H."/>
            <person name="Houbraken J."/>
            <person name="Oakley B."/>
            <person name="Pocsi I."/>
            <person name="Scazzocchio C."/>
            <person name="Seiboth B."/>
            <person name="vanKuyk P.A."/>
            <person name="Wortman J."/>
            <person name="Dyer P.S."/>
            <person name="Grigoriev I.V."/>
        </authorList>
    </citation>
    <scope>NUCLEOTIDE SEQUENCE [LARGE SCALE GENOMIC DNA]</scope>
    <source>
        <strain evidence="8">DTO 134E9</strain>
    </source>
</reference>
<proteinExistence type="inferred from homology"/>
<dbReference type="PANTHER" id="PTHR47356">
    <property type="entry name" value="FAD-DEPENDENT MONOOXYGENASE ASQG-RELATED"/>
    <property type="match status" value="1"/>
</dbReference>
<dbReference type="InterPro" id="IPR050562">
    <property type="entry name" value="FAD_mOase_fung"/>
</dbReference>
<evidence type="ECO:0000256" key="3">
    <source>
        <dbReference type="ARBA" id="ARBA00022827"/>
    </source>
</evidence>
<dbReference type="SUPFAM" id="SSF51905">
    <property type="entry name" value="FAD/NAD(P)-binding domain"/>
    <property type="match status" value="1"/>
</dbReference>
<dbReference type="STRING" id="1073089.A0A1L9RTE8"/>
<accession>A0A1L9RTE8</accession>
<evidence type="ECO:0000256" key="5">
    <source>
        <dbReference type="SAM" id="Phobius"/>
    </source>
</evidence>
<keyword evidence="3" id="KW-0274">FAD</keyword>
<name>A0A1L9RTE8_ASPWE</name>
<dbReference type="InterPro" id="IPR002938">
    <property type="entry name" value="FAD-bd"/>
</dbReference>
<keyword evidence="4" id="KW-0560">Oxidoreductase</keyword>
<feature type="transmembrane region" description="Helical" evidence="5">
    <location>
        <begin position="443"/>
        <end position="461"/>
    </location>
</feature>
<dbReference type="EMBL" id="KV878210">
    <property type="protein sequence ID" value="OJJ38077.1"/>
    <property type="molecule type" value="Genomic_DNA"/>
</dbReference>
<evidence type="ECO:0000313" key="8">
    <source>
        <dbReference type="Proteomes" id="UP000184383"/>
    </source>
</evidence>
<dbReference type="AlphaFoldDB" id="A0A1L9RTE8"/>
<evidence type="ECO:0000256" key="2">
    <source>
        <dbReference type="ARBA" id="ARBA00022630"/>
    </source>
</evidence>
<sequence length="468" mass="52659">MEKSQFKVIIVGGSIAGLTLAHCLRQANISHIVIEKRGNISPQEGASVGLWPNGLQILQQLGLYEDLERLTEPLQTLHVSYPDGFSFTSPFPRSIHERRFGYPIVFLDRQKILQVLHERYPDKSNIHVNTKATEIRPSDNGISVVTDDGTVYHGDLVVGADGVHSKVRSEMWRLSDESSPGSISQDEKKNMTVVFACVFGISSQIDGLVSGEHTVNNLDGLTILTFHGKSGRVFWFVIKKLDQTYTYPNAPRFSTDDAALLCGQLGNVRVWKDVCIKDIWKNREVVSMTALEEGFFQTWHCDRIVLMGDSVHKMTVNIGQGANTAIEDAAVLSSLINRLINSHSVKKPSNEQITRLLREYQTARYTRVKQIYDRSRLAVRFQARDGFLKAAFGRYIVPYIGNLADRPSQLVADGEVIDFLPRPERSGPGWVDFSSRGRSGLRIMVYSVVVLLLYVVFWMDLPSYMHNV</sequence>
<dbReference type="RefSeq" id="XP_040691753.1">
    <property type="nucleotide sequence ID" value="XM_040827740.1"/>
</dbReference>
<evidence type="ECO:0000259" key="6">
    <source>
        <dbReference type="Pfam" id="PF01494"/>
    </source>
</evidence>
<protein>
    <recommendedName>
        <fullName evidence="6">FAD-binding domain-containing protein</fullName>
    </recommendedName>
</protein>
<evidence type="ECO:0000256" key="4">
    <source>
        <dbReference type="ARBA" id="ARBA00023002"/>
    </source>
</evidence>
<comment type="similarity">
    <text evidence="1">Belongs to the paxM FAD-dependent monooxygenase family.</text>
</comment>
<dbReference type="Proteomes" id="UP000184383">
    <property type="component" value="Unassembled WGS sequence"/>
</dbReference>
<organism evidence="7 8">
    <name type="scientific">Aspergillus wentii DTO 134E9</name>
    <dbReference type="NCBI Taxonomy" id="1073089"/>
    <lineage>
        <taxon>Eukaryota</taxon>
        <taxon>Fungi</taxon>
        <taxon>Dikarya</taxon>
        <taxon>Ascomycota</taxon>
        <taxon>Pezizomycotina</taxon>
        <taxon>Eurotiomycetes</taxon>
        <taxon>Eurotiomycetidae</taxon>
        <taxon>Eurotiales</taxon>
        <taxon>Aspergillaceae</taxon>
        <taxon>Aspergillus</taxon>
        <taxon>Aspergillus subgen. Cremei</taxon>
    </lineage>
</organism>
<dbReference type="Pfam" id="PF01494">
    <property type="entry name" value="FAD_binding_3"/>
    <property type="match status" value="1"/>
</dbReference>
<keyword evidence="5" id="KW-1133">Transmembrane helix</keyword>
<dbReference type="Gene3D" id="3.50.50.60">
    <property type="entry name" value="FAD/NAD(P)-binding domain"/>
    <property type="match status" value="1"/>
</dbReference>
<dbReference type="GeneID" id="63743588"/>